<dbReference type="eggNOG" id="COG4632">
    <property type="taxonomic scope" value="Bacteria"/>
</dbReference>
<dbReference type="PANTHER" id="PTHR40446">
    <property type="entry name" value="N-ACETYLGLUCOSAMINE-1-PHOSPHODIESTER ALPHA-N-ACETYLGLUCOSAMINIDASE"/>
    <property type="match status" value="1"/>
</dbReference>
<sequence>MNHRYQIGIKQLLLAGGTGLLLLPLILYGWLHWQRPPRTTQERSLFQGIVYKREVRSTPRPLMIHIVSIDLTAPGVKVLVTPGKPTLEKTEVPTEINARTTSEFLQEFKLQLAINASFFYPFREVTPWDYYPRSGERANVVGQAISNGASYSPHESDLPVLCLITSQGRDSVQLSKGKECPNGTVQAVTGNHILMERGNPVGLNLDVRHSNRPYSRVAVAMDRAGEKLWLIAIDGKHPLYSEGATLAELTKIIVDLGADSALNLDGGGSTTVVAATPEGATVLNAPTHTKLPMRERPVANHIGFYALPTDK</sequence>
<dbReference type="Pfam" id="PF09992">
    <property type="entry name" value="NAGPA"/>
    <property type="match status" value="1"/>
</dbReference>
<feature type="domain" description="Phosphodiester glycosidase" evidence="2">
    <location>
        <begin position="110"/>
        <end position="305"/>
    </location>
</feature>
<organism evidence="3 4">
    <name type="scientific">Allocoleopsis franciscana PCC 7113</name>
    <dbReference type="NCBI Taxonomy" id="1173027"/>
    <lineage>
        <taxon>Bacteria</taxon>
        <taxon>Bacillati</taxon>
        <taxon>Cyanobacteriota</taxon>
        <taxon>Cyanophyceae</taxon>
        <taxon>Coleofasciculales</taxon>
        <taxon>Coleofasciculaceae</taxon>
        <taxon>Allocoleopsis</taxon>
        <taxon>Allocoleopsis franciscana</taxon>
    </lineage>
</organism>
<evidence type="ECO:0000256" key="1">
    <source>
        <dbReference type="SAM" id="Phobius"/>
    </source>
</evidence>
<dbReference type="PATRIC" id="fig|1173027.3.peg.6816"/>
<dbReference type="STRING" id="1173027.Mic7113_6160"/>
<dbReference type="EMBL" id="CP003630">
    <property type="protein sequence ID" value="AFZ21752.1"/>
    <property type="molecule type" value="Genomic_DNA"/>
</dbReference>
<evidence type="ECO:0000313" key="4">
    <source>
        <dbReference type="Proteomes" id="UP000010471"/>
    </source>
</evidence>
<reference evidence="3 4" key="1">
    <citation type="submission" date="2012-06" db="EMBL/GenBank/DDBJ databases">
        <title>Finished chromosome of genome of Microcoleus sp. PCC 7113.</title>
        <authorList>
            <consortium name="US DOE Joint Genome Institute"/>
            <person name="Gugger M."/>
            <person name="Coursin T."/>
            <person name="Rippka R."/>
            <person name="Tandeau De Marsac N."/>
            <person name="Huntemann M."/>
            <person name="Wei C.-L."/>
            <person name="Han J."/>
            <person name="Detter J.C."/>
            <person name="Han C."/>
            <person name="Tapia R."/>
            <person name="Chen A."/>
            <person name="Kyrpides N."/>
            <person name="Mavromatis K."/>
            <person name="Markowitz V."/>
            <person name="Szeto E."/>
            <person name="Ivanova N."/>
            <person name="Pagani I."/>
            <person name="Pati A."/>
            <person name="Goodwin L."/>
            <person name="Nordberg H.P."/>
            <person name="Cantor M.N."/>
            <person name="Hua S.X."/>
            <person name="Woyke T."/>
            <person name="Kerfeld C.A."/>
        </authorList>
    </citation>
    <scope>NUCLEOTIDE SEQUENCE [LARGE SCALE GENOMIC DNA]</scope>
    <source>
        <strain evidence="3 4">PCC 7113</strain>
    </source>
</reference>
<keyword evidence="1" id="KW-0472">Membrane</keyword>
<evidence type="ECO:0000259" key="2">
    <source>
        <dbReference type="Pfam" id="PF09992"/>
    </source>
</evidence>
<name>K9WQC1_9CYAN</name>
<evidence type="ECO:0000313" key="3">
    <source>
        <dbReference type="EMBL" id="AFZ21752.1"/>
    </source>
</evidence>
<feature type="transmembrane region" description="Helical" evidence="1">
    <location>
        <begin position="12"/>
        <end position="33"/>
    </location>
</feature>
<dbReference type="InterPro" id="IPR018711">
    <property type="entry name" value="NAGPA"/>
</dbReference>
<accession>K9WQC1</accession>
<proteinExistence type="predicted"/>
<dbReference type="KEGG" id="mic:Mic7113_6160"/>
<gene>
    <name evidence="3" type="ORF">Mic7113_6160</name>
</gene>
<keyword evidence="1" id="KW-0812">Transmembrane</keyword>
<keyword evidence="4" id="KW-1185">Reference proteome</keyword>
<protein>
    <submittedName>
        <fullName evidence="3">Putative periplasmic protein (DUF2233)</fullName>
    </submittedName>
</protein>
<dbReference type="Proteomes" id="UP000010471">
    <property type="component" value="Chromosome"/>
</dbReference>
<dbReference type="HOGENOM" id="CLU_958759_0_0_3"/>
<keyword evidence="1" id="KW-1133">Transmembrane helix</keyword>
<dbReference type="PANTHER" id="PTHR40446:SF2">
    <property type="entry name" value="N-ACETYLGLUCOSAMINE-1-PHOSPHODIESTER ALPHA-N-ACETYLGLUCOSAMINIDASE"/>
    <property type="match status" value="1"/>
</dbReference>
<dbReference type="AlphaFoldDB" id="K9WQC1"/>
<dbReference type="RefSeq" id="WP_015185881.1">
    <property type="nucleotide sequence ID" value="NC_019738.1"/>
</dbReference>